<evidence type="ECO:0000259" key="4">
    <source>
        <dbReference type="Pfam" id="PF13439"/>
    </source>
</evidence>
<dbReference type="SUPFAM" id="SSF53756">
    <property type="entry name" value="UDP-Glycosyltransferase/glycogen phosphorylase"/>
    <property type="match status" value="1"/>
</dbReference>
<dbReference type="EMBL" id="JAEKJA010000007">
    <property type="protein sequence ID" value="MBJ3775928.1"/>
    <property type="molecule type" value="Genomic_DNA"/>
</dbReference>
<dbReference type="PANTHER" id="PTHR12526">
    <property type="entry name" value="GLYCOSYLTRANSFERASE"/>
    <property type="match status" value="1"/>
</dbReference>
<evidence type="ECO:0000313" key="6">
    <source>
        <dbReference type="Proteomes" id="UP000609531"/>
    </source>
</evidence>
<keyword evidence="1" id="KW-0328">Glycosyltransferase</keyword>
<dbReference type="RefSeq" id="WP_198881830.1">
    <property type="nucleotide sequence ID" value="NZ_JAEKJA010000007.1"/>
</dbReference>
<gene>
    <name evidence="5" type="ORF">JCR33_09540</name>
</gene>
<protein>
    <submittedName>
        <fullName evidence="5">Glycosyltransferase family 4 protein</fullName>
    </submittedName>
</protein>
<feature type="domain" description="Glycosyltransferase subfamily 4-like N-terminal" evidence="4">
    <location>
        <begin position="30"/>
        <end position="179"/>
    </location>
</feature>
<dbReference type="Gene3D" id="3.40.50.2000">
    <property type="entry name" value="Glycogen Phosphorylase B"/>
    <property type="match status" value="2"/>
</dbReference>
<reference evidence="5" key="1">
    <citation type="submission" date="2020-12" db="EMBL/GenBank/DDBJ databases">
        <title>Bacterial taxonomy.</title>
        <authorList>
            <person name="Pan X."/>
        </authorList>
    </citation>
    <scope>NUCLEOTIDE SEQUENCE</scope>
    <source>
        <strain evidence="5">B2012</strain>
    </source>
</reference>
<keyword evidence="2" id="KW-0808">Transferase</keyword>
<evidence type="ECO:0000256" key="1">
    <source>
        <dbReference type="ARBA" id="ARBA00022676"/>
    </source>
</evidence>
<dbReference type="Pfam" id="PF00534">
    <property type="entry name" value="Glycos_transf_1"/>
    <property type="match status" value="1"/>
</dbReference>
<dbReference type="InterPro" id="IPR028098">
    <property type="entry name" value="Glyco_trans_4-like_N"/>
</dbReference>
<dbReference type="Proteomes" id="UP000609531">
    <property type="component" value="Unassembled WGS sequence"/>
</dbReference>
<dbReference type="CDD" id="cd03801">
    <property type="entry name" value="GT4_PimA-like"/>
    <property type="match status" value="1"/>
</dbReference>
<proteinExistence type="predicted"/>
<dbReference type="InterPro" id="IPR001296">
    <property type="entry name" value="Glyco_trans_1"/>
</dbReference>
<keyword evidence="6" id="KW-1185">Reference proteome</keyword>
<dbReference type="AlphaFoldDB" id="A0A934IP24"/>
<organism evidence="5 6">
    <name type="scientific">Acuticoccus mangrovi</name>
    <dbReference type="NCBI Taxonomy" id="2796142"/>
    <lineage>
        <taxon>Bacteria</taxon>
        <taxon>Pseudomonadati</taxon>
        <taxon>Pseudomonadota</taxon>
        <taxon>Alphaproteobacteria</taxon>
        <taxon>Hyphomicrobiales</taxon>
        <taxon>Amorphaceae</taxon>
        <taxon>Acuticoccus</taxon>
    </lineage>
</organism>
<evidence type="ECO:0000313" key="5">
    <source>
        <dbReference type="EMBL" id="MBJ3775928.1"/>
    </source>
</evidence>
<feature type="domain" description="Glycosyl transferase family 1" evidence="3">
    <location>
        <begin position="203"/>
        <end position="356"/>
    </location>
</feature>
<sequence>MNAAVLRPGTGDGGRQDLPRVLHVAPGAPFGGAQRVAIDLAAAAIAAGGAAHLLFLGDAVEAAAAARRAGVDAVTRGGSMRSRLRAFRAVVADIRPDVVQLHLPPPALVFALPKSTALVIHLHGLPPSLTEGSARARLGAVLSRHIALRADHAIAVSHWVADAWRAAGLRTRLSVIANPLPLPDEDAARHATPGNGVPGDGMPTIGTATRLVRGKGVEALVPLAAALRDRGVPFRLLVAGEGPLRPGLEAEIYARGLQSHVHLVGFVADVEAFWRGLDLAVIAAPCEPFGLRLLEPVAHGVPVAALLGGSGADEVAARCRGVAPIAGGGCPAFAATVAALLDAPAERRRMVEEGRSDIAQHFDPGRIAAAVGATHQRALRRAVRRAAP</sequence>
<name>A0A934IP24_9HYPH</name>
<dbReference type="GO" id="GO:0016757">
    <property type="term" value="F:glycosyltransferase activity"/>
    <property type="evidence" value="ECO:0007669"/>
    <property type="project" value="UniProtKB-KW"/>
</dbReference>
<dbReference type="Pfam" id="PF13439">
    <property type="entry name" value="Glyco_transf_4"/>
    <property type="match status" value="1"/>
</dbReference>
<accession>A0A934IP24</accession>
<comment type="caution">
    <text evidence="5">The sequence shown here is derived from an EMBL/GenBank/DDBJ whole genome shotgun (WGS) entry which is preliminary data.</text>
</comment>
<evidence type="ECO:0000256" key="2">
    <source>
        <dbReference type="ARBA" id="ARBA00022679"/>
    </source>
</evidence>
<evidence type="ECO:0000259" key="3">
    <source>
        <dbReference type="Pfam" id="PF00534"/>
    </source>
</evidence>
<dbReference type="PANTHER" id="PTHR12526:SF510">
    <property type="entry name" value="D-INOSITOL 3-PHOSPHATE GLYCOSYLTRANSFERASE"/>
    <property type="match status" value="1"/>
</dbReference>